<dbReference type="AlphaFoldDB" id="T0S241"/>
<dbReference type="RefSeq" id="XP_008609673.1">
    <property type="nucleotide sequence ID" value="XM_008611451.1"/>
</dbReference>
<dbReference type="OMA" id="FANVACC"/>
<evidence type="ECO:0000313" key="3">
    <source>
        <dbReference type="Proteomes" id="UP000030762"/>
    </source>
</evidence>
<dbReference type="GeneID" id="19946448"/>
<sequence>MHAGRRAFSLDTSARVESFPNTMPKPTRTTIAVAIAFVAVVAFGAIIAALAASMYAELVALPHDAMVVTNIFTTGFAALGLVHIVWTRGDPSHSTCLFFLFANVACCSVLLGYAVSAIPLTMRAIEAAPALTTYQHRMEAFFASGTSRQFNYSDSLSGYRSKVPSHPLSYSDSRQYPFKAARAFADAYCASEGHRFCSAFPLTQTILYPGMWPDPNATAEIARTLSTLPTTLFNVTVTATTTLDSFCAAVDPMNPVYNVSINDSVAIQRAAAIKRDLYDLCRGCATLSNITTKSNALQSWIHATCPMDVPKPTGAYCVATADCAEYKIKTGGNICPSFSIPIYERTYLNPSYDACFGRTLMTVAHHYELAIAITAGALVFILLLLCARLWVLRRNEKFRNAMREAVVQTPVNTA</sequence>
<keyword evidence="3" id="KW-1185">Reference proteome</keyword>
<proteinExistence type="predicted"/>
<dbReference type="OrthoDB" id="10375655at2759"/>
<gene>
    <name evidence="2" type="ORF">SDRG_05721</name>
</gene>
<feature type="transmembrane region" description="Helical" evidence="1">
    <location>
        <begin position="31"/>
        <end position="55"/>
    </location>
</feature>
<reference evidence="2 3" key="1">
    <citation type="submission" date="2012-04" db="EMBL/GenBank/DDBJ databases">
        <title>The Genome Sequence of Saprolegnia declina VS20.</title>
        <authorList>
            <consortium name="The Broad Institute Genome Sequencing Platform"/>
            <person name="Russ C."/>
            <person name="Nusbaum C."/>
            <person name="Tyler B."/>
            <person name="van West P."/>
            <person name="Dieguez-Uribeondo J."/>
            <person name="de Bruijn I."/>
            <person name="Tripathy S."/>
            <person name="Jiang R."/>
            <person name="Young S.K."/>
            <person name="Zeng Q."/>
            <person name="Gargeya S."/>
            <person name="Fitzgerald M."/>
            <person name="Haas B."/>
            <person name="Abouelleil A."/>
            <person name="Alvarado L."/>
            <person name="Arachchi H.M."/>
            <person name="Berlin A."/>
            <person name="Chapman S.B."/>
            <person name="Goldberg J."/>
            <person name="Griggs A."/>
            <person name="Gujja S."/>
            <person name="Hansen M."/>
            <person name="Howarth C."/>
            <person name="Imamovic A."/>
            <person name="Larimer J."/>
            <person name="McCowen C."/>
            <person name="Montmayeur A."/>
            <person name="Murphy C."/>
            <person name="Neiman D."/>
            <person name="Pearson M."/>
            <person name="Priest M."/>
            <person name="Roberts A."/>
            <person name="Saif S."/>
            <person name="Shea T."/>
            <person name="Sisk P."/>
            <person name="Sykes S."/>
            <person name="Wortman J."/>
            <person name="Nusbaum C."/>
            <person name="Birren B."/>
        </authorList>
    </citation>
    <scope>NUCLEOTIDE SEQUENCE [LARGE SCALE GENOMIC DNA]</scope>
    <source>
        <strain evidence="2 3">VS20</strain>
    </source>
</reference>
<dbReference type="VEuPathDB" id="FungiDB:SDRG_05721"/>
<accession>T0S241</accession>
<name>T0S241_SAPDV</name>
<keyword evidence="1" id="KW-0472">Membrane</keyword>
<protein>
    <submittedName>
        <fullName evidence="2">Uncharacterized protein</fullName>
    </submittedName>
</protein>
<dbReference type="InParanoid" id="T0S241"/>
<feature type="transmembrane region" description="Helical" evidence="1">
    <location>
        <begin position="67"/>
        <end position="86"/>
    </location>
</feature>
<dbReference type="Proteomes" id="UP000030762">
    <property type="component" value="Unassembled WGS sequence"/>
</dbReference>
<organism evidence="2 3">
    <name type="scientific">Saprolegnia diclina (strain VS20)</name>
    <dbReference type="NCBI Taxonomy" id="1156394"/>
    <lineage>
        <taxon>Eukaryota</taxon>
        <taxon>Sar</taxon>
        <taxon>Stramenopiles</taxon>
        <taxon>Oomycota</taxon>
        <taxon>Saprolegniomycetes</taxon>
        <taxon>Saprolegniales</taxon>
        <taxon>Saprolegniaceae</taxon>
        <taxon>Saprolegnia</taxon>
    </lineage>
</organism>
<dbReference type="EMBL" id="JH767146">
    <property type="protein sequence ID" value="EQC36892.1"/>
    <property type="molecule type" value="Genomic_DNA"/>
</dbReference>
<keyword evidence="1" id="KW-1133">Transmembrane helix</keyword>
<keyword evidence="1" id="KW-0812">Transmembrane</keyword>
<evidence type="ECO:0000256" key="1">
    <source>
        <dbReference type="SAM" id="Phobius"/>
    </source>
</evidence>
<feature type="transmembrane region" description="Helical" evidence="1">
    <location>
        <begin position="369"/>
        <end position="391"/>
    </location>
</feature>
<feature type="transmembrane region" description="Helical" evidence="1">
    <location>
        <begin position="98"/>
        <end position="120"/>
    </location>
</feature>
<evidence type="ECO:0000313" key="2">
    <source>
        <dbReference type="EMBL" id="EQC36892.1"/>
    </source>
</evidence>